<keyword evidence="2" id="KW-0547">Nucleotide-binding</keyword>
<dbReference type="PANTHER" id="PTHR10903">
    <property type="entry name" value="GTPASE, IMAP FAMILY MEMBER-RELATED"/>
    <property type="match status" value="1"/>
</dbReference>
<dbReference type="Pfam" id="PF04548">
    <property type="entry name" value="AIG1"/>
    <property type="match status" value="2"/>
</dbReference>
<dbReference type="GeneID" id="109470082"/>
<dbReference type="KEGG" id="bbel:109470082"/>
<dbReference type="GO" id="GO:0005525">
    <property type="term" value="F:GTP binding"/>
    <property type="evidence" value="ECO:0007669"/>
    <property type="project" value="UniProtKB-KW"/>
</dbReference>
<feature type="domain" description="AIG1-type G" evidence="5">
    <location>
        <begin position="66"/>
        <end position="267"/>
    </location>
</feature>
<dbReference type="PROSITE" id="PS51720">
    <property type="entry name" value="G_AIG1"/>
    <property type="match status" value="2"/>
</dbReference>
<organism evidence="6 7">
    <name type="scientific">Branchiostoma belcheri</name>
    <name type="common">Amphioxus</name>
    <dbReference type="NCBI Taxonomy" id="7741"/>
    <lineage>
        <taxon>Eukaryota</taxon>
        <taxon>Metazoa</taxon>
        <taxon>Chordata</taxon>
        <taxon>Cephalochordata</taxon>
        <taxon>Leptocardii</taxon>
        <taxon>Amphioxiformes</taxon>
        <taxon>Branchiostomatidae</taxon>
        <taxon>Branchiostoma</taxon>
    </lineage>
</organism>
<protein>
    <submittedName>
        <fullName evidence="7">GTPase IMAP family member 8-like</fullName>
    </submittedName>
</protein>
<comment type="similarity">
    <text evidence="1">Belongs to the TRAFAC class TrmE-Era-EngA-EngB-Septin-like GTPase superfamily. AIG1/Toc34/Toc159-like paraseptin GTPase family. IAN subfamily.</text>
</comment>
<reference evidence="7" key="1">
    <citation type="submission" date="2025-08" db="UniProtKB">
        <authorList>
            <consortium name="RefSeq"/>
        </authorList>
    </citation>
    <scope>IDENTIFICATION</scope>
    <source>
        <tissue evidence="7">Gonad</tissue>
    </source>
</reference>
<dbReference type="RefSeq" id="XP_019624419.1">
    <property type="nucleotide sequence ID" value="XM_019768860.1"/>
</dbReference>
<sequence length="550" mass="61826">MQYTNSESDTLTFPQAYIQMLPSFQDDVGVSVDQSSDHGSTIQSVDNLTETEGLVTIDELKHNQCLKVLRSLLVGCKGNGKSHTGNTILGQEAFRVTRKEGTERSSLCSSSHEVDGVSRKVTVVDTPGVSQEMTESEFEELVRAVKMVPEGFDAICLVWDYNNSERNEEKEVQVFQSLHRLFGDGLYEHLVILVTHAQQEDIPEFIEKLPDKMKKIANKVNGHYRITLMEKIKEAGARQTTVVDHNQGQAQSSSSGFYHDQIDFDQSKVLQETSHYKFHEKIIAMDNKLNGKEPGEQVQLFLSLTQELSNGSGRYTASNLSPRCQIPSGEDLCLVLLGRSGVGKSHTGNSIIGQDVFSVSDRAIMSETKHCDSSSRHEKGCHIMVVDTPPLTQDAKEGENRLATEIKEQIKPSVLYILIMIINIGRFSMEDVKMAGRYYNMFKEILWNNSVVLFTGKDKLTCNEDDYLTYAPKELTDMLQKFGKRYVFFDNMTRDETLRRMQRVELINLVQNIAMHADDIYSHSDSGPSENLPLLPVDEDLGTSGRRVAA</sequence>
<evidence type="ECO:0000256" key="2">
    <source>
        <dbReference type="ARBA" id="ARBA00022741"/>
    </source>
</evidence>
<evidence type="ECO:0000256" key="1">
    <source>
        <dbReference type="ARBA" id="ARBA00008535"/>
    </source>
</evidence>
<feature type="region of interest" description="Disordered" evidence="4">
    <location>
        <begin position="524"/>
        <end position="550"/>
    </location>
</feature>
<dbReference type="SUPFAM" id="SSF52540">
    <property type="entry name" value="P-loop containing nucleoside triphosphate hydrolases"/>
    <property type="match status" value="2"/>
</dbReference>
<evidence type="ECO:0000256" key="3">
    <source>
        <dbReference type="ARBA" id="ARBA00023134"/>
    </source>
</evidence>
<proteinExistence type="inferred from homology"/>
<dbReference type="Proteomes" id="UP000515135">
    <property type="component" value="Unplaced"/>
</dbReference>
<evidence type="ECO:0000313" key="6">
    <source>
        <dbReference type="Proteomes" id="UP000515135"/>
    </source>
</evidence>
<dbReference type="InterPro" id="IPR027417">
    <property type="entry name" value="P-loop_NTPase"/>
</dbReference>
<dbReference type="InterPro" id="IPR045058">
    <property type="entry name" value="GIMA/IAN/Toc"/>
</dbReference>
<dbReference type="AlphaFoldDB" id="A0A6P4YRU1"/>
<gene>
    <name evidence="7" type="primary">LOC109470082</name>
</gene>
<keyword evidence="6" id="KW-1185">Reference proteome</keyword>
<dbReference type="PANTHER" id="PTHR10903:SF184">
    <property type="entry name" value="GTP-BINDING PROTEIN A"/>
    <property type="match status" value="1"/>
</dbReference>
<evidence type="ECO:0000259" key="5">
    <source>
        <dbReference type="PROSITE" id="PS51720"/>
    </source>
</evidence>
<dbReference type="InterPro" id="IPR006703">
    <property type="entry name" value="G_AIG1"/>
</dbReference>
<evidence type="ECO:0000313" key="7">
    <source>
        <dbReference type="RefSeq" id="XP_019624419.1"/>
    </source>
</evidence>
<feature type="domain" description="AIG1-type G" evidence="5">
    <location>
        <begin position="329"/>
        <end position="525"/>
    </location>
</feature>
<dbReference type="Gene3D" id="3.40.50.300">
    <property type="entry name" value="P-loop containing nucleotide triphosphate hydrolases"/>
    <property type="match status" value="2"/>
</dbReference>
<keyword evidence="3" id="KW-0342">GTP-binding</keyword>
<evidence type="ECO:0000256" key="4">
    <source>
        <dbReference type="SAM" id="MobiDB-lite"/>
    </source>
</evidence>
<accession>A0A6P4YRU1</accession>
<dbReference type="OrthoDB" id="5985928at2759"/>
<name>A0A6P4YRU1_BRABE</name>